<keyword evidence="2" id="KW-1185">Reference proteome</keyword>
<comment type="caution">
    <text evidence="1">The sequence shown here is derived from an EMBL/GenBank/DDBJ whole genome shotgun (WGS) entry which is preliminary data.</text>
</comment>
<evidence type="ECO:0000313" key="1">
    <source>
        <dbReference type="EMBL" id="KAK3288990.1"/>
    </source>
</evidence>
<dbReference type="AlphaFoldDB" id="A0AAE0H3E1"/>
<dbReference type="EMBL" id="LGRX02000280">
    <property type="protein sequence ID" value="KAK3288990.1"/>
    <property type="molecule type" value="Genomic_DNA"/>
</dbReference>
<reference evidence="1 2" key="1">
    <citation type="journal article" date="2015" name="Genome Biol. Evol.">
        <title>Comparative Genomics of a Bacterivorous Green Alga Reveals Evolutionary Causalities and Consequences of Phago-Mixotrophic Mode of Nutrition.</title>
        <authorList>
            <person name="Burns J.A."/>
            <person name="Paasch A."/>
            <person name="Narechania A."/>
            <person name="Kim E."/>
        </authorList>
    </citation>
    <scope>NUCLEOTIDE SEQUENCE [LARGE SCALE GENOMIC DNA]</scope>
    <source>
        <strain evidence="1 2">PLY_AMNH</strain>
    </source>
</reference>
<sequence>MPDGNALPPRWLVDSQNGCGDLLGAAWGGARGCVVRVARMTPPWRVTNLHNGELPPHLQQNMVAGMHLSPQQAFIASHAQPPSFSFITSMEPSERPLADAALPRRGQQRAPAASACHPARPQGLEVTSVAVPRSRPACSSTIRILGSLGHAATGCWTSCVPRALCFDSVSTIIVRIDVPNLFSN</sequence>
<proteinExistence type="predicted"/>
<name>A0AAE0H3E1_9CHLO</name>
<gene>
    <name evidence="1" type="ORF">CYMTET_3555</name>
</gene>
<organism evidence="1 2">
    <name type="scientific">Cymbomonas tetramitiformis</name>
    <dbReference type="NCBI Taxonomy" id="36881"/>
    <lineage>
        <taxon>Eukaryota</taxon>
        <taxon>Viridiplantae</taxon>
        <taxon>Chlorophyta</taxon>
        <taxon>Pyramimonadophyceae</taxon>
        <taxon>Pyramimonadales</taxon>
        <taxon>Pyramimonadaceae</taxon>
        <taxon>Cymbomonas</taxon>
    </lineage>
</organism>
<accession>A0AAE0H3E1</accession>
<protein>
    <submittedName>
        <fullName evidence="1">Uncharacterized protein</fullName>
    </submittedName>
</protein>
<dbReference type="Proteomes" id="UP001190700">
    <property type="component" value="Unassembled WGS sequence"/>
</dbReference>
<evidence type="ECO:0000313" key="2">
    <source>
        <dbReference type="Proteomes" id="UP001190700"/>
    </source>
</evidence>